<evidence type="ECO:0000256" key="9">
    <source>
        <dbReference type="ARBA" id="ARBA00023212"/>
    </source>
</evidence>
<dbReference type="Pfam" id="PF07815">
    <property type="entry name" value="Abi_HHR"/>
    <property type="match status" value="1"/>
</dbReference>
<dbReference type="Gene3D" id="2.30.30.40">
    <property type="entry name" value="SH3 Domains"/>
    <property type="match status" value="1"/>
</dbReference>
<dbReference type="Gene3D" id="6.10.140.1620">
    <property type="match status" value="1"/>
</dbReference>
<dbReference type="InterPro" id="IPR000727">
    <property type="entry name" value="T_SNARE_dom"/>
</dbReference>
<dbReference type="GO" id="GO:0001764">
    <property type="term" value="P:neuron migration"/>
    <property type="evidence" value="ECO:0007669"/>
    <property type="project" value="TreeGrafter"/>
</dbReference>
<dbReference type="GO" id="GO:0017124">
    <property type="term" value="F:SH3 domain binding"/>
    <property type="evidence" value="ECO:0007669"/>
    <property type="project" value="TreeGrafter"/>
</dbReference>
<evidence type="ECO:0000259" key="12">
    <source>
        <dbReference type="PROSITE" id="PS50002"/>
    </source>
</evidence>
<dbReference type="InterPro" id="IPR012849">
    <property type="entry name" value="Abl-interactor_HHR_dom"/>
</dbReference>
<evidence type="ECO:0000256" key="8">
    <source>
        <dbReference type="ARBA" id="ARBA00023054"/>
    </source>
</evidence>
<dbReference type="PRINTS" id="PR00452">
    <property type="entry name" value="SH3DOMAIN"/>
</dbReference>
<dbReference type="FunFam" id="2.30.30.40:FF:000002">
    <property type="entry name" value="abl interactor 1 isoform X1"/>
    <property type="match status" value="1"/>
</dbReference>
<evidence type="ECO:0000256" key="11">
    <source>
        <dbReference type="PROSITE-ProRule" id="PRU00192"/>
    </source>
</evidence>
<comment type="subcellular location">
    <subcellularLocation>
        <location evidence="2">Cell projection</location>
        <location evidence="2">Filopodium</location>
    </subcellularLocation>
    <subcellularLocation>
        <location evidence="3">Cell projection</location>
        <location evidence="3">Lamellipodium</location>
    </subcellularLocation>
    <subcellularLocation>
        <location evidence="1">Cytoplasm</location>
        <location evidence="1">Cytoskeleton</location>
    </subcellularLocation>
</comment>
<dbReference type="GO" id="GO:0005856">
    <property type="term" value="C:cytoskeleton"/>
    <property type="evidence" value="ECO:0007669"/>
    <property type="project" value="UniProtKB-SubCell"/>
</dbReference>
<dbReference type="GO" id="GO:0030175">
    <property type="term" value="C:filopodium"/>
    <property type="evidence" value="ECO:0007669"/>
    <property type="project" value="UniProtKB-SubCell"/>
</dbReference>
<dbReference type="PANTHER" id="PTHR10460:SF0">
    <property type="entry name" value="ABELSON INTERACTING PROTEIN, ISOFORM D"/>
    <property type="match status" value="1"/>
</dbReference>
<feature type="domain" description="SH3" evidence="12">
    <location>
        <begin position="370"/>
        <end position="427"/>
    </location>
</feature>
<keyword evidence="5 11" id="KW-0728">SH3 domain</keyword>
<reference evidence="14" key="1">
    <citation type="submission" date="2023-07" db="EMBL/GenBank/DDBJ databases">
        <authorList>
            <consortium name="CYATHOMIX"/>
        </authorList>
    </citation>
    <scope>NUCLEOTIDE SEQUENCE</scope>
    <source>
        <strain evidence="14">N/A</strain>
    </source>
</reference>
<dbReference type="PROSITE" id="PS50192">
    <property type="entry name" value="T_SNARE"/>
    <property type="match status" value="1"/>
</dbReference>
<protein>
    <recommendedName>
        <fullName evidence="16">SH3 domain-containing protein</fullName>
    </recommendedName>
</protein>
<organism evidence="14 15">
    <name type="scientific">Cylicocyclus nassatus</name>
    <name type="common">Nematode worm</name>
    <dbReference type="NCBI Taxonomy" id="53992"/>
    <lineage>
        <taxon>Eukaryota</taxon>
        <taxon>Metazoa</taxon>
        <taxon>Ecdysozoa</taxon>
        <taxon>Nematoda</taxon>
        <taxon>Chromadorea</taxon>
        <taxon>Rhabditida</taxon>
        <taxon>Rhabditina</taxon>
        <taxon>Rhabditomorpha</taxon>
        <taxon>Strongyloidea</taxon>
        <taxon>Strongylidae</taxon>
        <taxon>Cylicocyclus</taxon>
    </lineage>
</organism>
<evidence type="ECO:0000256" key="6">
    <source>
        <dbReference type="ARBA" id="ARBA00022490"/>
    </source>
</evidence>
<dbReference type="SUPFAM" id="SSF50044">
    <property type="entry name" value="SH3-domain"/>
    <property type="match status" value="1"/>
</dbReference>
<sequence length="427" mass="47287">MMLDENGGGMAGNDLRTLIESRIPEHRNHLETSHVNLENVAAYCEGNYLNAHDRNAAFEETKQFALQSLASVAYQINTLARDLLDMLDLQTDKISSLTGQVDNIDVVVNIHKEKLARREIGALTTNKSLQKQPKIIAPATQEPVQRYKRTPIDFSVLDGIGHGVRVEVPYQSRAGLISRAASSVSGSQQYGGHYAQYERTANIGTNTLGRSSVRSGHLSLTPSDHYRVPLVMPLIDHQRYIPSQQHQSGSEYGSQVGYRAADSDAASDFGRISVQDRYGTLRLHQSQVPRASMVDGGSVLSEERPDSPGFPLPPPQLSSNYGYIGMTRAEELPPPAMQMLNSTHEDEPLPPPPHSQANFFDAQADWIPRNYIEKAVALYDYDADKPDELSLRENCIVYVLRKNDDGWFEGVLDGVTGLFPGNYVQPV</sequence>
<keyword evidence="9" id="KW-0206">Cytoskeleton</keyword>
<dbReference type="PROSITE" id="PS50002">
    <property type="entry name" value="SH3"/>
    <property type="match status" value="1"/>
</dbReference>
<evidence type="ECO:0000256" key="1">
    <source>
        <dbReference type="ARBA" id="ARBA00004245"/>
    </source>
</evidence>
<dbReference type="InterPro" id="IPR028457">
    <property type="entry name" value="ABI"/>
</dbReference>
<dbReference type="SMART" id="SM00326">
    <property type="entry name" value="SH3"/>
    <property type="match status" value="1"/>
</dbReference>
<feature type="domain" description="T-SNARE coiled-coil homology" evidence="13">
    <location>
        <begin position="56"/>
        <end position="118"/>
    </location>
</feature>
<evidence type="ECO:0000256" key="5">
    <source>
        <dbReference type="ARBA" id="ARBA00022443"/>
    </source>
</evidence>
<dbReference type="PANTHER" id="PTHR10460">
    <property type="entry name" value="ABL INTERACTOR FAMILY MEMBER"/>
    <property type="match status" value="1"/>
</dbReference>
<accession>A0AA36M5Y6</accession>
<evidence type="ECO:0000256" key="3">
    <source>
        <dbReference type="ARBA" id="ARBA00004510"/>
    </source>
</evidence>
<evidence type="ECO:0000256" key="2">
    <source>
        <dbReference type="ARBA" id="ARBA00004486"/>
    </source>
</evidence>
<dbReference type="InterPro" id="IPR028455">
    <property type="entry name" value="ABI3_SH3"/>
</dbReference>
<evidence type="ECO:0008006" key="16">
    <source>
        <dbReference type="Google" id="ProtNLM"/>
    </source>
</evidence>
<gene>
    <name evidence="14" type="ORF">CYNAS_LOCUS10983</name>
</gene>
<keyword evidence="10" id="KW-0966">Cell projection</keyword>
<dbReference type="Pfam" id="PF14604">
    <property type="entry name" value="SH3_9"/>
    <property type="match status" value="1"/>
</dbReference>
<dbReference type="GO" id="GO:0030027">
    <property type="term" value="C:lamellipodium"/>
    <property type="evidence" value="ECO:0007669"/>
    <property type="project" value="UniProtKB-SubCell"/>
</dbReference>
<dbReference type="GO" id="GO:0035591">
    <property type="term" value="F:signaling adaptor activity"/>
    <property type="evidence" value="ECO:0007669"/>
    <property type="project" value="TreeGrafter"/>
</dbReference>
<evidence type="ECO:0000256" key="7">
    <source>
        <dbReference type="ARBA" id="ARBA00022553"/>
    </source>
</evidence>
<dbReference type="CDD" id="cd11826">
    <property type="entry name" value="SH3_Abi"/>
    <property type="match status" value="1"/>
</dbReference>
<evidence type="ECO:0000256" key="4">
    <source>
        <dbReference type="ARBA" id="ARBA00010020"/>
    </source>
</evidence>
<evidence type="ECO:0000259" key="13">
    <source>
        <dbReference type="PROSITE" id="PS50192"/>
    </source>
</evidence>
<dbReference type="AlphaFoldDB" id="A0AA36M5Y6"/>
<dbReference type="EMBL" id="CATQJL010000223">
    <property type="protein sequence ID" value="CAJ0599000.1"/>
    <property type="molecule type" value="Genomic_DNA"/>
</dbReference>
<evidence type="ECO:0000313" key="14">
    <source>
        <dbReference type="EMBL" id="CAJ0599000.1"/>
    </source>
</evidence>
<evidence type="ECO:0000256" key="10">
    <source>
        <dbReference type="ARBA" id="ARBA00023273"/>
    </source>
</evidence>
<dbReference type="InterPro" id="IPR036028">
    <property type="entry name" value="SH3-like_dom_sf"/>
</dbReference>
<name>A0AA36M5Y6_CYLNA</name>
<dbReference type="GO" id="GO:0031209">
    <property type="term" value="C:SCAR complex"/>
    <property type="evidence" value="ECO:0007669"/>
    <property type="project" value="TreeGrafter"/>
</dbReference>
<dbReference type="InterPro" id="IPR001452">
    <property type="entry name" value="SH3_domain"/>
</dbReference>
<comment type="caution">
    <text evidence="14">The sequence shown here is derived from an EMBL/GenBank/DDBJ whole genome shotgun (WGS) entry which is preliminary data.</text>
</comment>
<comment type="similarity">
    <text evidence="4">Belongs to the ABI family.</text>
</comment>
<keyword evidence="6" id="KW-0963">Cytoplasm</keyword>
<evidence type="ECO:0000313" key="15">
    <source>
        <dbReference type="Proteomes" id="UP001176961"/>
    </source>
</evidence>
<keyword evidence="7" id="KW-0597">Phosphoprotein</keyword>
<keyword evidence="8" id="KW-0175">Coiled coil</keyword>
<keyword evidence="15" id="KW-1185">Reference proteome</keyword>
<proteinExistence type="inferred from homology"/>
<dbReference type="Proteomes" id="UP001176961">
    <property type="component" value="Unassembled WGS sequence"/>
</dbReference>